<sequence length="422" mass="49897">MKEKTFIIKSVHTAVHTKFTIVMSKPNYSIPKIYIPKDLNGKPTAAPGKQWHIYYYFRNPNTDKMQKFMHKENINLYKTVKERKEYGTQLCNSYHELLKFGFDPFTRNGLPLHDFEDEKTFSVIEAIDNVIKQQLTSWKKSTATNMVFRMKGFKDWCKEVRIDKTDITEINKKHIIAYLKTLNHLSNTSIDNYRRAISAVFGVMSGEGVIPVNIAKEIPKIKSKPQKNIPFTSKDIENIKKWFSVNDPLMLDFIKFVFYGFLRPIEVVRLEIQFMDLENNIYRVETKRDKFKTKTLEPQLKEIITRLQKTSNAKNGYIFTDKNVISEWHFDEKQRYDHFNRRFRKVKTALGFGKLHGMHSLRHSAVLDQYNYFKKEKFNEVEIIQKMLPITGHKTEDSLRAYLRDIDSNLPKGYARNFSIDL</sequence>
<dbReference type="Gene3D" id="1.10.443.10">
    <property type="entry name" value="Intergrase catalytic core"/>
    <property type="match status" value="1"/>
</dbReference>
<evidence type="ECO:0000256" key="1">
    <source>
        <dbReference type="ARBA" id="ARBA00022908"/>
    </source>
</evidence>
<evidence type="ECO:0000313" key="7">
    <source>
        <dbReference type="EMBL" id="TYB78350.1"/>
    </source>
</evidence>
<dbReference type="AlphaFoldDB" id="A0A5D0R9M6"/>
<dbReference type="EMBL" id="VSKK01000001">
    <property type="protein sequence ID" value="TYB78350.1"/>
    <property type="molecule type" value="Genomic_DNA"/>
</dbReference>
<evidence type="ECO:0000256" key="2">
    <source>
        <dbReference type="ARBA" id="ARBA00023125"/>
    </source>
</evidence>
<reference evidence="7 8" key="1">
    <citation type="submission" date="2019-08" db="EMBL/GenBank/DDBJ databases">
        <title>Genomes of Antarctic Bizionia species.</title>
        <authorList>
            <person name="Bowman J.P."/>
        </authorList>
    </citation>
    <scope>NUCLEOTIDE SEQUENCE [LARGE SCALE GENOMIC DNA]</scope>
    <source>
        <strain evidence="7 8">ADA-4</strain>
    </source>
</reference>
<evidence type="ECO:0000256" key="4">
    <source>
        <dbReference type="PROSITE-ProRule" id="PRU01248"/>
    </source>
</evidence>
<dbReference type="RefSeq" id="WP_148402088.1">
    <property type="nucleotide sequence ID" value="NZ_VSKK01000001.1"/>
</dbReference>
<name>A0A5D0R9M6_9FLAO</name>
<dbReference type="InterPro" id="IPR002104">
    <property type="entry name" value="Integrase_catalytic"/>
</dbReference>
<dbReference type="InterPro" id="IPR050090">
    <property type="entry name" value="Tyrosine_recombinase_XerCD"/>
</dbReference>
<keyword evidence="3" id="KW-0233">DNA recombination</keyword>
<evidence type="ECO:0000313" key="8">
    <source>
        <dbReference type="Proteomes" id="UP000323720"/>
    </source>
</evidence>
<dbReference type="Pfam" id="PF00589">
    <property type="entry name" value="Phage_integrase"/>
    <property type="match status" value="1"/>
</dbReference>
<dbReference type="InterPro" id="IPR010998">
    <property type="entry name" value="Integrase_recombinase_N"/>
</dbReference>
<evidence type="ECO:0000259" key="5">
    <source>
        <dbReference type="PROSITE" id="PS51898"/>
    </source>
</evidence>
<keyword evidence="1" id="KW-0229">DNA integration</keyword>
<dbReference type="Proteomes" id="UP000323720">
    <property type="component" value="Unassembled WGS sequence"/>
</dbReference>
<comment type="caution">
    <text evidence="7">The sequence shown here is derived from an EMBL/GenBank/DDBJ whole genome shotgun (WGS) entry which is preliminary data.</text>
</comment>
<feature type="domain" description="Tyr recombinase" evidence="5">
    <location>
        <begin position="227"/>
        <end position="415"/>
    </location>
</feature>
<protein>
    <submittedName>
        <fullName evidence="7">Tyrosine-type recombinase/integrase</fullName>
    </submittedName>
</protein>
<keyword evidence="8" id="KW-1185">Reference proteome</keyword>
<organism evidence="7 8">
    <name type="scientific">Bizionia myxarmorum</name>
    <dbReference type="NCBI Taxonomy" id="291186"/>
    <lineage>
        <taxon>Bacteria</taxon>
        <taxon>Pseudomonadati</taxon>
        <taxon>Bacteroidota</taxon>
        <taxon>Flavobacteriia</taxon>
        <taxon>Flavobacteriales</taxon>
        <taxon>Flavobacteriaceae</taxon>
        <taxon>Bizionia</taxon>
    </lineage>
</organism>
<dbReference type="InterPro" id="IPR013762">
    <property type="entry name" value="Integrase-like_cat_sf"/>
</dbReference>
<dbReference type="GO" id="GO:0003677">
    <property type="term" value="F:DNA binding"/>
    <property type="evidence" value="ECO:0007669"/>
    <property type="project" value="UniProtKB-UniRule"/>
</dbReference>
<dbReference type="GO" id="GO:0015074">
    <property type="term" value="P:DNA integration"/>
    <property type="evidence" value="ECO:0007669"/>
    <property type="project" value="UniProtKB-KW"/>
</dbReference>
<proteinExistence type="predicted"/>
<evidence type="ECO:0000256" key="3">
    <source>
        <dbReference type="ARBA" id="ARBA00023172"/>
    </source>
</evidence>
<dbReference type="InterPro" id="IPR044068">
    <property type="entry name" value="CB"/>
</dbReference>
<keyword evidence="2 4" id="KW-0238">DNA-binding</keyword>
<dbReference type="Gene3D" id="1.10.150.130">
    <property type="match status" value="1"/>
</dbReference>
<evidence type="ECO:0000259" key="6">
    <source>
        <dbReference type="PROSITE" id="PS51900"/>
    </source>
</evidence>
<dbReference type="PANTHER" id="PTHR30349">
    <property type="entry name" value="PHAGE INTEGRASE-RELATED"/>
    <property type="match status" value="1"/>
</dbReference>
<dbReference type="OrthoDB" id="9806835at2"/>
<dbReference type="PROSITE" id="PS51900">
    <property type="entry name" value="CB"/>
    <property type="match status" value="1"/>
</dbReference>
<gene>
    <name evidence="7" type="ORF">ES674_00790</name>
</gene>
<dbReference type="SUPFAM" id="SSF56349">
    <property type="entry name" value="DNA breaking-rejoining enzymes"/>
    <property type="match status" value="1"/>
</dbReference>
<dbReference type="PROSITE" id="PS51898">
    <property type="entry name" value="TYR_RECOMBINASE"/>
    <property type="match status" value="1"/>
</dbReference>
<dbReference type="GO" id="GO:0006310">
    <property type="term" value="P:DNA recombination"/>
    <property type="evidence" value="ECO:0007669"/>
    <property type="project" value="UniProtKB-KW"/>
</dbReference>
<dbReference type="InterPro" id="IPR011010">
    <property type="entry name" value="DNA_brk_join_enz"/>
</dbReference>
<accession>A0A5D0R9M6</accession>
<feature type="domain" description="Core-binding (CB)" evidence="6">
    <location>
        <begin position="121"/>
        <end position="205"/>
    </location>
</feature>